<dbReference type="Gene3D" id="2.30.130.10">
    <property type="entry name" value="PUA domain"/>
    <property type="match status" value="1"/>
</dbReference>
<dbReference type="InterPro" id="IPR002478">
    <property type="entry name" value="PUA"/>
</dbReference>
<dbReference type="SUPFAM" id="SSF88697">
    <property type="entry name" value="PUA domain-like"/>
    <property type="match status" value="1"/>
</dbReference>
<dbReference type="EnsemblBacteria" id="ABK78352">
    <property type="protein sequence ID" value="ABK78352"/>
    <property type="gene ID" value="CENSYa_1741"/>
</dbReference>
<dbReference type="GO" id="GO:0003723">
    <property type="term" value="F:RNA binding"/>
    <property type="evidence" value="ECO:0007669"/>
    <property type="project" value="InterPro"/>
</dbReference>
<dbReference type="KEGG" id="csy:CENSYa_1741"/>
<accession>A0RYD5</accession>
<keyword evidence="3" id="KW-1185">Reference proteome</keyword>
<name>A0RYD5_CENSY</name>
<feature type="domain" description="PUA" evidence="1">
    <location>
        <begin position="78"/>
        <end position="147"/>
    </location>
</feature>
<dbReference type="Gene3D" id="3.10.450.90">
    <property type="entry name" value="ArcTGT, C2 domain"/>
    <property type="match status" value="1"/>
</dbReference>
<dbReference type="Proteomes" id="UP000000758">
    <property type="component" value="Chromosome"/>
</dbReference>
<dbReference type="CDD" id="cd21149">
    <property type="entry name" value="PUA_archaeosine_TGT"/>
    <property type="match status" value="1"/>
</dbReference>
<evidence type="ECO:0000313" key="3">
    <source>
        <dbReference type="Proteomes" id="UP000000758"/>
    </source>
</evidence>
<evidence type="ECO:0000259" key="1">
    <source>
        <dbReference type="Pfam" id="PF01472"/>
    </source>
</evidence>
<reference evidence="2 3" key="1">
    <citation type="journal article" date="2006" name="Proc. Natl. Acad. Sci. U.S.A.">
        <title>Genomic analysis of the uncultivated marine crenarchaeote Cenarchaeum symbiosum.</title>
        <authorList>
            <person name="Hallam S.J."/>
            <person name="Konstantinidis K.T."/>
            <person name="Putnam N."/>
            <person name="Schleper C."/>
            <person name="Watanabe Y."/>
            <person name="Sugahara J."/>
            <person name="Preston C."/>
            <person name="de la Torre J."/>
            <person name="Richardson P.M."/>
            <person name="DeLong E.F."/>
        </authorList>
    </citation>
    <scope>NUCLEOTIDE SEQUENCE [LARGE SCALE GENOMIC DNA]</scope>
    <source>
        <strain evidence="3">A</strain>
    </source>
</reference>
<organism evidence="2 3">
    <name type="scientific">Cenarchaeum symbiosum (strain A)</name>
    <dbReference type="NCBI Taxonomy" id="414004"/>
    <lineage>
        <taxon>Archaea</taxon>
        <taxon>Nitrososphaerota</taxon>
        <taxon>Candidatus Cenarchaeales</taxon>
        <taxon>Candidatus Cenarchaeaceae</taxon>
        <taxon>Candidatus Cenarchaeum</taxon>
    </lineage>
</organism>
<dbReference type="SUPFAM" id="SSF88802">
    <property type="entry name" value="Pre-PUA domain"/>
    <property type="match status" value="1"/>
</dbReference>
<dbReference type="InterPro" id="IPR015947">
    <property type="entry name" value="PUA-like_sf"/>
</dbReference>
<dbReference type="InterPro" id="IPR036974">
    <property type="entry name" value="PUA_sf"/>
</dbReference>
<dbReference type="HOGENOM" id="CLU_116577_2_0_2"/>
<sequence length="158" mass="17134">MENREKLLRTLDALFGRGTSRNVPGGLEFVLSRKNGRIRTVNHGGRLLCTLRTDGGLAITPHFAQMLLKGKNFKESCVEIDAASRPFVEEGRSVFCAHVVWCGKNVRIASDAPVLFDGRVVAVGKAVLPAGMITSMERGVAVKVRDSLKGQQAGDEMP</sequence>
<dbReference type="AlphaFoldDB" id="A0RYD5"/>
<proteinExistence type="predicted"/>
<dbReference type="InterPro" id="IPR038250">
    <property type="entry name" value="TGT_C2_sf"/>
</dbReference>
<dbReference type="Pfam" id="PF01472">
    <property type="entry name" value="PUA"/>
    <property type="match status" value="1"/>
</dbReference>
<dbReference type="PROSITE" id="PS50890">
    <property type="entry name" value="PUA"/>
    <property type="match status" value="1"/>
</dbReference>
<evidence type="ECO:0000313" key="2">
    <source>
        <dbReference type="EMBL" id="ABK78352.1"/>
    </source>
</evidence>
<dbReference type="STRING" id="414004.CENSYa_1741"/>
<gene>
    <name evidence="2" type="ordered locus">CENSYa_1741</name>
</gene>
<protein>
    <submittedName>
        <fullName evidence="2">Queuine tRNA-ribosyltransferase containing PUA domain</fullName>
    </submittedName>
</protein>
<dbReference type="EMBL" id="DP000238">
    <property type="protein sequence ID" value="ABK78352.1"/>
    <property type="molecule type" value="Genomic_DNA"/>
</dbReference>